<feature type="compositionally biased region" description="Basic residues" evidence="1">
    <location>
        <begin position="114"/>
        <end position="134"/>
    </location>
</feature>
<sequence>MIASGPSRLPLEALRQASRRAIGSVSSAAAAAAAASGSTATPPLLGGGSSTPGPGLPPISSTSPAAPAPIPPALEPGSAQPQRPISLSALRRALPGSQEQDGSSTSRASDKEKEKKKKGKKEKRKEKERQHKWRGTGQIGELMHLPALLSPVRVPRNPIVLCHGLYGFDVRGPFLGLEIHYWAAVMDILQKRLGAKVIIRGVPGTGSIQARAEALHKFLCSPEAGVQGQDLNLVGHSMGGLDARHLISNIRPTREQYRPVSLTTICTPHHGSPFMDWCNANIGIGNDAIEDALREVKEERRGGLSAARKSDASQAPSAAAAEYRPPPYSLKSPIFVRQKKNGNGNGNGAEAKLSQQQQDVQADESVRRVASSSEEGAETSAKIVQRAKGKHDSAVAARNETVQTGASKAQDTPEKKEERTAKESESKASAIFDSISSAFSTLTGQFSDYMLSVLDTPAYAMLSTKYMNQVFNPTTPDDPNVKYYSVAARTRSIPLWHPLWLPKLILDAAAESRTSGGEADGSGDALGGRMQGNDGLVSVQSAQWGEFLGIVDGCDHWDLRGGGGPRLAGGKAGAEGKAAATAAEAGAAVSPAEAASASLEKAKEAIAQDKSWIDVNQLLGLWRSFKPSGKKDGEGVGAGSRSATDGISTAHSMSTLSASQQRHQHQQQQQQAQASPEKSESEKMNESGQHSSRPSISLEALRPSTSDHSSPALPSSKRPVVEERVGGAKAMPVAASASEVHDPDSQNADNVSDIVQTFIHAYSHLSDPKHEESDYDWSAAPSFTPTSDQESIITEIAQWISERLPQRDEGRRAEAEKEAAAQDQELEASERKLEQALSAFEASKGEGEATSSAALSTGSSATAAAASVANAAVASTLVQHGGAQQLGGGAPASLQQQMQTRAPSDRPQYRIRHKDEEEDEDEDEHEADRGKAAAPATAAAAAGSRPTRLIKDVEELELFWLAICHHLHARGF</sequence>
<feature type="region of interest" description="Disordered" evidence="1">
    <location>
        <begin position="882"/>
        <end position="947"/>
    </location>
</feature>
<dbReference type="AlphaFoldDB" id="A0AAN6JU02"/>
<feature type="region of interest" description="Disordered" evidence="1">
    <location>
        <begin position="768"/>
        <end position="788"/>
    </location>
</feature>
<feature type="compositionally biased region" description="Low complexity" evidence="1">
    <location>
        <begin position="657"/>
        <end position="675"/>
    </location>
</feature>
<feature type="compositionally biased region" description="Polar residues" evidence="1">
    <location>
        <begin position="641"/>
        <end position="656"/>
    </location>
</feature>
<proteinExistence type="predicted"/>
<feature type="compositionally biased region" description="Low complexity" evidence="1">
    <location>
        <begin position="849"/>
        <end position="868"/>
    </location>
</feature>
<comment type="caution">
    <text evidence="2">The sequence shown here is derived from an EMBL/GenBank/DDBJ whole genome shotgun (WGS) entry which is preliminary data.</text>
</comment>
<dbReference type="Gene3D" id="3.40.50.1820">
    <property type="entry name" value="alpha/beta hydrolase"/>
    <property type="match status" value="2"/>
</dbReference>
<gene>
    <name evidence="2" type="ORF">OC842_000549</name>
</gene>
<reference evidence="2" key="1">
    <citation type="journal article" date="2023" name="PhytoFront">
        <title>Draft Genome Resources of Seven Strains of Tilletia horrida, Causal Agent of Kernel Smut of Rice.</title>
        <authorList>
            <person name="Khanal S."/>
            <person name="Antony Babu S."/>
            <person name="Zhou X.G."/>
        </authorList>
    </citation>
    <scope>NUCLEOTIDE SEQUENCE</scope>
    <source>
        <strain evidence="2">TX3</strain>
    </source>
</reference>
<keyword evidence="3" id="KW-1185">Reference proteome</keyword>
<dbReference type="InterPro" id="IPR029058">
    <property type="entry name" value="AB_hydrolase_fold"/>
</dbReference>
<evidence type="ECO:0000313" key="3">
    <source>
        <dbReference type="Proteomes" id="UP001176521"/>
    </source>
</evidence>
<feature type="compositionally biased region" description="Polar residues" evidence="1">
    <location>
        <begin position="400"/>
        <end position="410"/>
    </location>
</feature>
<feature type="compositionally biased region" description="Low complexity" evidence="1">
    <location>
        <begin position="932"/>
        <end position="942"/>
    </location>
</feature>
<name>A0AAN6JU02_9BASI</name>
<feature type="region of interest" description="Disordered" evidence="1">
    <location>
        <begin position="300"/>
        <end position="427"/>
    </location>
</feature>
<dbReference type="EMBL" id="JAPDMQ010000016">
    <property type="protein sequence ID" value="KAK0540254.1"/>
    <property type="molecule type" value="Genomic_DNA"/>
</dbReference>
<feature type="region of interest" description="Disordered" evidence="1">
    <location>
        <begin position="801"/>
        <end position="868"/>
    </location>
</feature>
<feature type="compositionally biased region" description="Low complexity" evidence="1">
    <location>
        <begin position="20"/>
        <end position="44"/>
    </location>
</feature>
<dbReference type="PANTHER" id="PTHR48125">
    <property type="entry name" value="LP07818P1"/>
    <property type="match status" value="1"/>
</dbReference>
<feature type="compositionally biased region" description="Basic and acidic residues" evidence="1">
    <location>
        <begin position="804"/>
        <end position="820"/>
    </location>
</feature>
<feature type="compositionally biased region" description="Polar residues" evidence="1">
    <location>
        <begin position="703"/>
        <end position="713"/>
    </location>
</feature>
<accession>A0AAN6JU02</accession>
<dbReference type="PANTHER" id="PTHR48125:SF12">
    <property type="entry name" value="AT HOOK TRANSCRIPTION FACTOR FAMILY-RELATED"/>
    <property type="match status" value="1"/>
</dbReference>
<evidence type="ECO:0000256" key="1">
    <source>
        <dbReference type="SAM" id="MobiDB-lite"/>
    </source>
</evidence>
<organism evidence="2 3">
    <name type="scientific">Tilletia horrida</name>
    <dbReference type="NCBI Taxonomy" id="155126"/>
    <lineage>
        <taxon>Eukaryota</taxon>
        <taxon>Fungi</taxon>
        <taxon>Dikarya</taxon>
        <taxon>Basidiomycota</taxon>
        <taxon>Ustilaginomycotina</taxon>
        <taxon>Exobasidiomycetes</taxon>
        <taxon>Tilletiales</taxon>
        <taxon>Tilletiaceae</taxon>
        <taxon>Tilletia</taxon>
    </lineage>
</organism>
<dbReference type="Proteomes" id="UP001176521">
    <property type="component" value="Unassembled WGS sequence"/>
</dbReference>
<feature type="compositionally biased region" description="Polar residues" evidence="1">
    <location>
        <begin position="97"/>
        <end position="107"/>
    </location>
</feature>
<feature type="compositionally biased region" description="Acidic residues" evidence="1">
    <location>
        <begin position="916"/>
        <end position="925"/>
    </location>
</feature>
<feature type="region of interest" description="Disordered" evidence="1">
    <location>
        <begin position="627"/>
        <end position="749"/>
    </location>
</feature>
<protein>
    <recommendedName>
        <fullName evidence="4">GPI inositol-deacylase</fullName>
    </recommendedName>
</protein>
<evidence type="ECO:0008006" key="4">
    <source>
        <dbReference type="Google" id="ProtNLM"/>
    </source>
</evidence>
<feature type="compositionally biased region" description="Polar residues" evidence="1">
    <location>
        <begin position="686"/>
        <end position="695"/>
    </location>
</feature>
<dbReference type="SUPFAM" id="SSF53474">
    <property type="entry name" value="alpha/beta-Hydrolases"/>
    <property type="match status" value="1"/>
</dbReference>
<feature type="compositionally biased region" description="Basic and acidic residues" evidence="1">
    <location>
        <begin position="411"/>
        <end position="426"/>
    </location>
</feature>
<feature type="region of interest" description="Disordered" evidence="1">
    <location>
        <begin position="20"/>
        <end position="135"/>
    </location>
</feature>
<evidence type="ECO:0000313" key="2">
    <source>
        <dbReference type="EMBL" id="KAK0540254.1"/>
    </source>
</evidence>
<feature type="compositionally biased region" description="Low complexity" evidence="1">
    <location>
        <begin position="312"/>
        <end position="323"/>
    </location>
</feature>
<feature type="compositionally biased region" description="Low complexity" evidence="1">
    <location>
        <begin position="368"/>
        <end position="381"/>
    </location>
</feature>